<reference evidence="1 2" key="1">
    <citation type="submission" date="2020-03" db="EMBL/GenBank/DDBJ databases">
        <title>Dissostichus mawsoni Genome sequencing and assembly.</title>
        <authorList>
            <person name="Park H."/>
        </authorList>
    </citation>
    <scope>NUCLEOTIDE SEQUENCE [LARGE SCALE GENOMIC DNA]</scope>
    <source>
        <strain evidence="1">DM0001</strain>
        <tissue evidence="1">Muscle</tissue>
    </source>
</reference>
<protein>
    <recommendedName>
        <fullName evidence="3">Jacalin-type lectin domain-containing protein</fullName>
    </recommendedName>
</protein>
<organism evidence="1 2">
    <name type="scientific">Dissostichus mawsoni</name>
    <name type="common">Antarctic cod</name>
    <dbReference type="NCBI Taxonomy" id="36200"/>
    <lineage>
        <taxon>Eukaryota</taxon>
        <taxon>Metazoa</taxon>
        <taxon>Chordata</taxon>
        <taxon>Craniata</taxon>
        <taxon>Vertebrata</taxon>
        <taxon>Euteleostomi</taxon>
        <taxon>Actinopterygii</taxon>
        <taxon>Neopterygii</taxon>
        <taxon>Teleostei</taxon>
        <taxon>Neoteleostei</taxon>
        <taxon>Acanthomorphata</taxon>
        <taxon>Eupercaria</taxon>
        <taxon>Perciformes</taxon>
        <taxon>Notothenioidei</taxon>
        <taxon>Nototheniidae</taxon>
        <taxon>Dissostichus</taxon>
    </lineage>
</organism>
<evidence type="ECO:0000313" key="1">
    <source>
        <dbReference type="EMBL" id="KAF3840077.1"/>
    </source>
</evidence>
<dbReference type="OrthoDB" id="2415936at2759"/>
<dbReference type="EMBL" id="JAAKFY010000021">
    <property type="protein sequence ID" value="KAF3840077.1"/>
    <property type="molecule type" value="Genomic_DNA"/>
</dbReference>
<sequence>MQLRYGFGWGQRVGREVNSVQELILNEGESFTQKSFNFYPSHPGQELVILSGTTTLQGSFRLLLTGPSPGSIQQHQPGLIQEPGIINLYLYHGIIWNKDSSWFQEIYFAVVEARHSPQKMKMDQSQGSDSGKIATVTSLGHLQLRYGFGWGQRVGREVHSVQELILNEGESFTQKSFNFYPSHPGQELVILSGTHNSAGLLSIAAHWAVPQAQYNSTNQD</sequence>
<keyword evidence="2" id="KW-1185">Reference proteome</keyword>
<gene>
    <name evidence="1" type="ORF">F7725_018794</name>
</gene>
<comment type="caution">
    <text evidence="1">The sequence shown here is derived from an EMBL/GenBank/DDBJ whole genome shotgun (WGS) entry which is preliminary data.</text>
</comment>
<proteinExistence type="predicted"/>
<accession>A0A7J5XU34</accession>
<dbReference type="AlphaFoldDB" id="A0A7J5XU34"/>
<evidence type="ECO:0008006" key="3">
    <source>
        <dbReference type="Google" id="ProtNLM"/>
    </source>
</evidence>
<name>A0A7J5XU34_DISMA</name>
<evidence type="ECO:0000313" key="2">
    <source>
        <dbReference type="Proteomes" id="UP000518266"/>
    </source>
</evidence>
<dbReference type="Proteomes" id="UP000518266">
    <property type="component" value="Unassembled WGS sequence"/>
</dbReference>